<proteinExistence type="predicted"/>
<dbReference type="AlphaFoldDB" id="A0A1E7XCC4"/>
<evidence type="ECO:0000313" key="1">
    <source>
        <dbReference type="EMBL" id="OFA10776.1"/>
    </source>
</evidence>
<reference evidence="1 2" key="1">
    <citation type="submission" date="2016-09" db="EMBL/GenBank/DDBJ databases">
        <title>Genome Sequence of Lactobacillus sunkii Strain CG01.</title>
        <authorList>
            <person name="Poehlein A."/>
            <person name="Gabris C."/>
            <person name="Bengelsdorf F.R."/>
            <person name="Duerre P."/>
            <person name="Daniel R."/>
        </authorList>
    </citation>
    <scope>NUCLEOTIDE SEQUENCE [LARGE SCALE GENOMIC DNA]</scope>
    <source>
        <strain evidence="1 2">CG_D</strain>
    </source>
</reference>
<dbReference type="STRING" id="481719.LASUN_13260"/>
<sequence>MVNISVTGNDGEMHEIHGFDDGEKIHYTDNRTSEQKKKDAFVAKAQQAIIEAIRKGKSIRFELNEFSYDGTFGILLETVGEIVGQTIPYIYVNFPELMDWNMYTEYPEEFVKKGTKKLPYAHSDVRVYVTFFKDQRTSTVFDSNTLNDMDVPEVGGES</sequence>
<organism evidence="1 2">
    <name type="scientific">Lentilactobacillus sunkii</name>
    <dbReference type="NCBI Taxonomy" id="481719"/>
    <lineage>
        <taxon>Bacteria</taxon>
        <taxon>Bacillati</taxon>
        <taxon>Bacillota</taxon>
        <taxon>Bacilli</taxon>
        <taxon>Lactobacillales</taxon>
        <taxon>Lactobacillaceae</taxon>
        <taxon>Lentilactobacillus</taxon>
    </lineage>
</organism>
<comment type="caution">
    <text evidence="1">The sequence shown here is derived from an EMBL/GenBank/DDBJ whole genome shotgun (WGS) entry which is preliminary data.</text>
</comment>
<gene>
    <name evidence="1" type="ORF">LASUN_13260</name>
</gene>
<dbReference type="EMBL" id="MIQE01000012">
    <property type="protein sequence ID" value="OFA10776.1"/>
    <property type="molecule type" value="Genomic_DNA"/>
</dbReference>
<dbReference type="Proteomes" id="UP000177010">
    <property type="component" value="Unassembled WGS sequence"/>
</dbReference>
<evidence type="ECO:0000313" key="2">
    <source>
        <dbReference type="Proteomes" id="UP000177010"/>
    </source>
</evidence>
<dbReference type="RefSeq" id="WP_070367849.1">
    <property type="nucleotide sequence ID" value="NZ_JAZHVW010000002.1"/>
</dbReference>
<protein>
    <submittedName>
        <fullName evidence="1">Uncharacterized protein</fullName>
    </submittedName>
</protein>
<name>A0A1E7XCC4_9LACO</name>
<accession>A0A1E7XCC4</accession>